<comment type="caution">
    <text evidence="2">The sequence shown here is derived from an EMBL/GenBank/DDBJ whole genome shotgun (WGS) entry which is preliminary data.</text>
</comment>
<gene>
    <name evidence="2" type="ORF">LSAT_V11C800423640</name>
</gene>
<evidence type="ECO:0000313" key="2">
    <source>
        <dbReference type="EMBL" id="KAJ0189442.1"/>
    </source>
</evidence>
<proteinExistence type="predicted"/>
<keyword evidence="1" id="KW-0812">Transmembrane</keyword>
<dbReference type="Proteomes" id="UP000235145">
    <property type="component" value="Unassembled WGS sequence"/>
</dbReference>
<sequence>MLLTTRVKVAKTFDFSLMGASSRSCKYVLNTLMQVFYLILSFTTIGFIDKSLGRVCSCCERENTGQSHHRAFALALRRKGSKDG</sequence>
<dbReference type="EMBL" id="NBSK02000008">
    <property type="protein sequence ID" value="KAJ0189442.1"/>
    <property type="molecule type" value="Genomic_DNA"/>
</dbReference>
<feature type="transmembrane region" description="Helical" evidence="1">
    <location>
        <begin position="27"/>
        <end position="48"/>
    </location>
</feature>
<keyword evidence="1" id="KW-0472">Membrane</keyword>
<evidence type="ECO:0000313" key="3">
    <source>
        <dbReference type="Proteomes" id="UP000235145"/>
    </source>
</evidence>
<dbReference type="AlphaFoldDB" id="A0A9R1UKV6"/>
<keyword evidence="1" id="KW-1133">Transmembrane helix</keyword>
<name>A0A9R1UKV6_LACSA</name>
<reference evidence="2 3" key="1">
    <citation type="journal article" date="2017" name="Nat. Commun.">
        <title>Genome assembly with in vitro proximity ligation data and whole-genome triplication in lettuce.</title>
        <authorList>
            <person name="Reyes-Chin-Wo S."/>
            <person name="Wang Z."/>
            <person name="Yang X."/>
            <person name="Kozik A."/>
            <person name="Arikit S."/>
            <person name="Song C."/>
            <person name="Xia L."/>
            <person name="Froenicke L."/>
            <person name="Lavelle D.O."/>
            <person name="Truco M.J."/>
            <person name="Xia R."/>
            <person name="Zhu S."/>
            <person name="Xu C."/>
            <person name="Xu H."/>
            <person name="Xu X."/>
            <person name="Cox K."/>
            <person name="Korf I."/>
            <person name="Meyers B.C."/>
            <person name="Michelmore R.W."/>
        </authorList>
    </citation>
    <scope>NUCLEOTIDE SEQUENCE [LARGE SCALE GENOMIC DNA]</scope>
    <source>
        <strain evidence="3">cv. Salinas</strain>
        <tissue evidence="2">Seedlings</tissue>
    </source>
</reference>
<organism evidence="2 3">
    <name type="scientific">Lactuca sativa</name>
    <name type="common">Garden lettuce</name>
    <dbReference type="NCBI Taxonomy" id="4236"/>
    <lineage>
        <taxon>Eukaryota</taxon>
        <taxon>Viridiplantae</taxon>
        <taxon>Streptophyta</taxon>
        <taxon>Embryophyta</taxon>
        <taxon>Tracheophyta</taxon>
        <taxon>Spermatophyta</taxon>
        <taxon>Magnoliopsida</taxon>
        <taxon>eudicotyledons</taxon>
        <taxon>Gunneridae</taxon>
        <taxon>Pentapetalae</taxon>
        <taxon>asterids</taxon>
        <taxon>campanulids</taxon>
        <taxon>Asterales</taxon>
        <taxon>Asteraceae</taxon>
        <taxon>Cichorioideae</taxon>
        <taxon>Cichorieae</taxon>
        <taxon>Lactucinae</taxon>
        <taxon>Lactuca</taxon>
    </lineage>
</organism>
<evidence type="ECO:0000256" key="1">
    <source>
        <dbReference type="SAM" id="Phobius"/>
    </source>
</evidence>
<protein>
    <submittedName>
        <fullName evidence="2">Uncharacterized protein</fullName>
    </submittedName>
</protein>
<accession>A0A9R1UKV6</accession>
<keyword evidence="3" id="KW-1185">Reference proteome</keyword>